<dbReference type="Proteomes" id="UP000240957">
    <property type="component" value="Unassembled WGS sequence"/>
</dbReference>
<feature type="transmembrane region" description="Helical" evidence="5">
    <location>
        <begin position="180"/>
        <end position="200"/>
    </location>
</feature>
<feature type="transmembrane region" description="Helical" evidence="5">
    <location>
        <begin position="384"/>
        <end position="408"/>
    </location>
</feature>
<evidence type="ECO:0000313" key="8">
    <source>
        <dbReference type="EMBL" id="RFC82204.1"/>
    </source>
</evidence>
<dbReference type="CDD" id="cd17365">
    <property type="entry name" value="MFS_PcaK_like"/>
    <property type="match status" value="1"/>
</dbReference>
<dbReference type="InterPro" id="IPR011701">
    <property type="entry name" value="MFS"/>
</dbReference>
<reference evidence="7" key="1">
    <citation type="journal article" date="2014" name="Int. J. Syst. Evol. Microbiol.">
        <title>Complete genome of a new Firmicutes species belonging to the dominant human colonic microbiota ('Ruminococcus bicirculans') reveals two chromosomes and a selective capacity to utilize plant glucans.</title>
        <authorList>
            <consortium name="NISC Comparative Sequencing Program"/>
            <person name="Wegmann U."/>
            <person name="Louis P."/>
            <person name="Goesmann A."/>
            <person name="Henrissat B."/>
            <person name="Duncan S.H."/>
            <person name="Flint H.J."/>
        </authorList>
    </citation>
    <scope>NUCLEOTIDE SEQUENCE</scope>
    <source>
        <strain evidence="7">KCTC 62575</strain>
    </source>
</reference>
<organism evidence="8 9">
    <name type="scientific">Acinetobacter sichuanensis</name>
    <dbReference type="NCBI Taxonomy" id="2136183"/>
    <lineage>
        <taxon>Bacteria</taxon>
        <taxon>Pseudomonadati</taxon>
        <taxon>Pseudomonadota</taxon>
        <taxon>Gammaproteobacteria</taxon>
        <taxon>Moraxellales</taxon>
        <taxon>Moraxellaceae</taxon>
        <taxon>Acinetobacter</taxon>
    </lineage>
</organism>
<evidence type="ECO:0000256" key="1">
    <source>
        <dbReference type="ARBA" id="ARBA00004141"/>
    </source>
</evidence>
<evidence type="ECO:0000256" key="3">
    <source>
        <dbReference type="ARBA" id="ARBA00022989"/>
    </source>
</evidence>
<dbReference type="AlphaFoldDB" id="A0A371YLJ7"/>
<dbReference type="GO" id="GO:0046943">
    <property type="term" value="F:carboxylic acid transmembrane transporter activity"/>
    <property type="evidence" value="ECO:0007669"/>
    <property type="project" value="TreeGrafter"/>
</dbReference>
<dbReference type="SUPFAM" id="SSF103473">
    <property type="entry name" value="MFS general substrate transporter"/>
    <property type="match status" value="1"/>
</dbReference>
<feature type="transmembrane region" description="Helical" evidence="5">
    <location>
        <begin position="326"/>
        <end position="343"/>
    </location>
</feature>
<reference evidence="10" key="3">
    <citation type="journal article" date="2019" name="Int. J. Syst. Evol. Microbiol.">
        <title>The Global Catalogue of Microorganisms (GCM) 10K type strain sequencing project: providing services to taxonomists for standard genome sequencing and annotation.</title>
        <authorList>
            <consortium name="The Broad Institute Genomics Platform"/>
            <consortium name="The Broad Institute Genome Sequencing Center for Infectious Disease"/>
            <person name="Wu L."/>
            <person name="Ma J."/>
        </authorList>
    </citation>
    <scope>NUCLEOTIDE SEQUENCE [LARGE SCALE GENOMIC DNA]</scope>
    <source>
        <strain evidence="10">KCTC 62575</strain>
    </source>
</reference>
<evidence type="ECO:0000259" key="6">
    <source>
        <dbReference type="PROSITE" id="PS50850"/>
    </source>
</evidence>
<dbReference type="PROSITE" id="PS00217">
    <property type="entry name" value="SUGAR_TRANSPORT_2"/>
    <property type="match status" value="1"/>
</dbReference>
<dbReference type="InterPro" id="IPR005829">
    <property type="entry name" value="Sugar_transporter_CS"/>
</dbReference>
<sequence length="449" mass="49007">MQNHQNTMDVQRFIDENPLSNIQKRIIWLCFIVVAIDGFDTASIGFIAPALKSAWSLQAIDLAPLFGAGLLGLMLGAIIFGPLGDRFGRKTILVCSIFVFGHASMFSAFSSDLNTLIIWRFVTGLGLGAAMPNAISLTSEYSPTPRRSNLVTLMFCGFTLGSAIGGLSAAYLLSFIGWKGILMLGGILPLMVMPLIYFLLPESLRFLVLKNKSKEKIDKILRQILPNSLNIPHLIPTQEEKINSGLRDLFGKKYILGTILIWTSFFLSLLIIYLISSWMPTILNNHGYNIKAASWLTSVFQIGGTVGAIVIGYFMDKIGSTKMLSIAYLFGAFFLVILGLSIQNLYLPLLLLAMFGVGMGISGAQVGMNAFSSSYYPTQCRATGVSWANAVGRSGSIIGSVIGGWLMALNLSSFVIISLLAIPAIIAAFCIYMLNKMKEKIKHEKYTIA</sequence>
<keyword evidence="2 5" id="KW-0812">Transmembrane</keyword>
<feature type="transmembrane region" description="Helical" evidence="5">
    <location>
        <begin position="295"/>
        <end position="314"/>
    </location>
</feature>
<reference evidence="8 9" key="2">
    <citation type="submission" date="2018-08" db="EMBL/GenBank/DDBJ databases">
        <title>The draft genome of Acinetobacter sichuanensis strain WCHAc060041.</title>
        <authorList>
            <person name="Qin J."/>
            <person name="Feng Y."/>
            <person name="Zong Z."/>
        </authorList>
    </citation>
    <scope>NUCLEOTIDE SEQUENCE [LARGE SCALE GENOMIC DNA]</scope>
    <source>
        <strain evidence="8 9">WCHAc060041</strain>
    </source>
</reference>
<dbReference type="Pfam" id="PF07690">
    <property type="entry name" value="MFS_1"/>
    <property type="match status" value="1"/>
</dbReference>
<keyword evidence="4 5" id="KW-0472">Membrane</keyword>
<feature type="transmembrane region" description="Helical" evidence="5">
    <location>
        <begin position="150"/>
        <end position="174"/>
    </location>
</feature>
<evidence type="ECO:0000313" key="9">
    <source>
        <dbReference type="Proteomes" id="UP000240957"/>
    </source>
</evidence>
<keyword evidence="3 5" id="KW-1133">Transmembrane helix</keyword>
<feature type="transmembrane region" description="Helical" evidence="5">
    <location>
        <begin position="117"/>
        <end position="138"/>
    </location>
</feature>
<evidence type="ECO:0000313" key="7">
    <source>
        <dbReference type="EMBL" id="MFC2996281.1"/>
    </source>
</evidence>
<evidence type="ECO:0000313" key="10">
    <source>
        <dbReference type="Proteomes" id="UP001595455"/>
    </source>
</evidence>
<dbReference type="InterPro" id="IPR020846">
    <property type="entry name" value="MFS_dom"/>
</dbReference>
<dbReference type="EMBL" id="PYIX02000040">
    <property type="protein sequence ID" value="RFC82204.1"/>
    <property type="molecule type" value="Genomic_DNA"/>
</dbReference>
<feature type="transmembrane region" description="Helical" evidence="5">
    <location>
        <begin position="349"/>
        <end position="372"/>
    </location>
</feature>
<comment type="caution">
    <text evidence="8">The sequence shown here is derived from an EMBL/GenBank/DDBJ whole genome shotgun (WGS) entry which is preliminary data.</text>
</comment>
<dbReference type="InterPro" id="IPR036259">
    <property type="entry name" value="MFS_trans_sf"/>
</dbReference>
<feature type="domain" description="Major facilitator superfamily (MFS) profile" evidence="6">
    <location>
        <begin position="26"/>
        <end position="436"/>
    </location>
</feature>
<comment type="subcellular location">
    <subcellularLocation>
        <location evidence="1">Membrane</location>
        <topology evidence="1">Multi-pass membrane protein</topology>
    </subcellularLocation>
</comment>
<dbReference type="PANTHER" id="PTHR23508">
    <property type="entry name" value="CARBOXYLIC ACID TRANSPORTER PROTEIN HOMOLOG"/>
    <property type="match status" value="1"/>
</dbReference>
<dbReference type="PANTHER" id="PTHR23508:SF10">
    <property type="entry name" value="CARBOXYLIC ACID TRANSPORTER PROTEIN HOMOLOG"/>
    <property type="match status" value="1"/>
</dbReference>
<dbReference type="GO" id="GO:0005886">
    <property type="term" value="C:plasma membrane"/>
    <property type="evidence" value="ECO:0007669"/>
    <property type="project" value="TreeGrafter"/>
</dbReference>
<accession>A0A371YLJ7</accession>
<keyword evidence="10" id="KW-1185">Reference proteome</keyword>
<proteinExistence type="predicted"/>
<dbReference type="PROSITE" id="PS50850">
    <property type="entry name" value="MFS"/>
    <property type="match status" value="1"/>
</dbReference>
<evidence type="ECO:0000256" key="2">
    <source>
        <dbReference type="ARBA" id="ARBA00022692"/>
    </source>
</evidence>
<feature type="transmembrane region" description="Helical" evidence="5">
    <location>
        <begin position="26"/>
        <end position="50"/>
    </location>
</feature>
<protein>
    <submittedName>
        <fullName evidence="8">MFS transporter</fullName>
    </submittedName>
</protein>
<reference evidence="7" key="4">
    <citation type="submission" date="2024-09" db="EMBL/GenBank/DDBJ databases">
        <authorList>
            <person name="Sun Q."/>
            <person name="Mori K."/>
        </authorList>
    </citation>
    <scope>NUCLEOTIDE SEQUENCE</scope>
    <source>
        <strain evidence="7">KCTC 62575</strain>
    </source>
</reference>
<dbReference type="OrthoDB" id="7066727at2"/>
<evidence type="ECO:0000256" key="4">
    <source>
        <dbReference type="ARBA" id="ARBA00023136"/>
    </source>
</evidence>
<feature type="transmembrane region" description="Helical" evidence="5">
    <location>
        <begin position="254"/>
        <end position="275"/>
    </location>
</feature>
<dbReference type="RefSeq" id="WP_107009676.1">
    <property type="nucleotide sequence ID" value="NZ_JBHRSF010000062.1"/>
</dbReference>
<feature type="transmembrane region" description="Helical" evidence="5">
    <location>
        <begin position="62"/>
        <end position="80"/>
    </location>
</feature>
<dbReference type="Proteomes" id="UP001595455">
    <property type="component" value="Unassembled WGS sequence"/>
</dbReference>
<evidence type="ECO:0000256" key="5">
    <source>
        <dbReference type="SAM" id="Phobius"/>
    </source>
</evidence>
<feature type="transmembrane region" description="Helical" evidence="5">
    <location>
        <begin position="92"/>
        <end position="111"/>
    </location>
</feature>
<gene>
    <name evidence="7" type="ORF">ACFODO_13570</name>
    <name evidence="8" type="ORF">C9E89_017785</name>
</gene>
<feature type="transmembrane region" description="Helical" evidence="5">
    <location>
        <begin position="414"/>
        <end position="435"/>
    </location>
</feature>
<dbReference type="EMBL" id="JBHRSF010000062">
    <property type="protein sequence ID" value="MFC2996281.1"/>
    <property type="molecule type" value="Genomic_DNA"/>
</dbReference>
<name>A0A371YLJ7_9GAMM</name>
<dbReference type="Gene3D" id="1.20.1250.20">
    <property type="entry name" value="MFS general substrate transporter like domains"/>
    <property type="match status" value="1"/>
</dbReference>